<evidence type="ECO:0000313" key="2">
    <source>
        <dbReference type="Proteomes" id="UP000621455"/>
    </source>
</evidence>
<accession>A0ABX0NJS7</accession>
<evidence type="ECO:0000313" key="1">
    <source>
        <dbReference type="EMBL" id="NHZ83948.1"/>
    </source>
</evidence>
<organism evidence="1 2">
    <name type="scientific">Massilia frigida</name>
    <dbReference type="NCBI Taxonomy" id="2609281"/>
    <lineage>
        <taxon>Bacteria</taxon>
        <taxon>Pseudomonadati</taxon>
        <taxon>Pseudomonadota</taxon>
        <taxon>Betaproteobacteria</taxon>
        <taxon>Burkholderiales</taxon>
        <taxon>Oxalobacteraceae</taxon>
        <taxon>Telluria group</taxon>
        <taxon>Massilia</taxon>
    </lineage>
</organism>
<dbReference type="Proteomes" id="UP000621455">
    <property type="component" value="Unassembled WGS sequence"/>
</dbReference>
<protein>
    <submittedName>
        <fullName evidence="1">Uncharacterized protein</fullName>
    </submittedName>
</protein>
<gene>
    <name evidence="1" type="ORF">F2P44_32470</name>
</gene>
<proteinExistence type="predicted"/>
<dbReference type="EMBL" id="WHJG01000069">
    <property type="protein sequence ID" value="NHZ83948.1"/>
    <property type="molecule type" value="Genomic_DNA"/>
</dbReference>
<comment type="caution">
    <text evidence="1">The sequence shown here is derived from an EMBL/GenBank/DDBJ whole genome shotgun (WGS) entry which is preliminary data.</text>
</comment>
<keyword evidence="2" id="KW-1185">Reference proteome</keyword>
<name>A0ABX0NJS7_9BURK</name>
<dbReference type="RefSeq" id="WP_167094116.1">
    <property type="nucleotide sequence ID" value="NZ_WHJG01000069.1"/>
</dbReference>
<reference evidence="1 2" key="1">
    <citation type="submission" date="2019-10" db="EMBL/GenBank/DDBJ databases">
        <title>Taxonomy of Antarctic Massilia spp.: description of Massilia rubra sp. nov., Massilia aquatica sp. nov., Massilia mucilaginosa sp. nov., Massilia frigida sp. nov. isolated from streams, lakes and regoliths.</title>
        <authorList>
            <person name="Holochova P."/>
            <person name="Sedlacek I."/>
            <person name="Kralova S."/>
            <person name="Maslanova I."/>
            <person name="Busse H.-J."/>
            <person name="Stankova E."/>
            <person name="Vrbovska V."/>
            <person name="Kovarovic V."/>
            <person name="Bartak M."/>
            <person name="Svec P."/>
            <person name="Pantucek R."/>
        </authorList>
    </citation>
    <scope>NUCLEOTIDE SEQUENCE [LARGE SCALE GENOMIC DNA]</scope>
    <source>
        <strain evidence="1 2">CCM 8695</strain>
    </source>
</reference>
<sequence length="103" mass="11353">MNAPVAAKMPLPPFRFTGGDLGLNSDDGREPWIYFVDQNGEQWLTHSVESVLRVIDQFQETGRGGREQLLCAAAIHYGMDGYALIDGREAQRYFSVGDACGEA</sequence>